<keyword evidence="3" id="KW-1185">Reference proteome</keyword>
<evidence type="ECO:0000259" key="1">
    <source>
        <dbReference type="PROSITE" id="PS50994"/>
    </source>
</evidence>
<dbReference type="InterPro" id="IPR036397">
    <property type="entry name" value="RNaseH_sf"/>
</dbReference>
<organism evidence="2 3">
    <name type="scientific">Araneus ventricosus</name>
    <name type="common">Orbweaver spider</name>
    <name type="synonym">Epeira ventricosa</name>
    <dbReference type="NCBI Taxonomy" id="182803"/>
    <lineage>
        <taxon>Eukaryota</taxon>
        <taxon>Metazoa</taxon>
        <taxon>Ecdysozoa</taxon>
        <taxon>Arthropoda</taxon>
        <taxon>Chelicerata</taxon>
        <taxon>Arachnida</taxon>
        <taxon>Araneae</taxon>
        <taxon>Araneomorphae</taxon>
        <taxon>Entelegynae</taxon>
        <taxon>Araneoidea</taxon>
        <taxon>Araneidae</taxon>
        <taxon>Araneus</taxon>
    </lineage>
</organism>
<dbReference type="GO" id="GO:0015074">
    <property type="term" value="P:DNA integration"/>
    <property type="evidence" value="ECO:0007669"/>
    <property type="project" value="InterPro"/>
</dbReference>
<feature type="domain" description="Integrase catalytic" evidence="1">
    <location>
        <begin position="1"/>
        <end position="109"/>
    </location>
</feature>
<gene>
    <name evidence="2" type="ORF">AVEN_219174_1</name>
</gene>
<evidence type="ECO:0000313" key="3">
    <source>
        <dbReference type="Proteomes" id="UP000499080"/>
    </source>
</evidence>
<sequence length="154" mass="17781">MEAIPLDNISADTVARVFYSNWIARFGMPHRLFTERGSQYPACKGKVERLHRTLRTALKAHSKLSWSDKLPTILLGLHSAIQEDNNHSFVRMVYGDRLRLPGEFFSESSIQTASESFTNNLQKQMKTAIPRTNRKNSSQQIFLHKDLEKCFHVF</sequence>
<dbReference type="InterPro" id="IPR012337">
    <property type="entry name" value="RNaseH-like_sf"/>
</dbReference>
<dbReference type="PANTHER" id="PTHR38681:SF1">
    <property type="entry name" value="RETROVIRUS-RELATED POL POLYPROTEIN FROM TRANSPOSON 412-LIKE PROTEIN"/>
    <property type="match status" value="1"/>
</dbReference>
<accession>A0A4Y2FNH7</accession>
<dbReference type="Proteomes" id="UP000499080">
    <property type="component" value="Unassembled WGS sequence"/>
</dbReference>
<proteinExistence type="predicted"/>
<name>A0A4Y2FNH7_ARAVE</name>
<dbReference type="Gene3D" id="3.30.420.10">
    <property type="entry name" value="Ribonuclease H-like superfamily/Ribonuclease H"/>
    <property type="match status" value="1"/>
</dbReference>
<dbReference type="OrthoDB" id="6432089at2759"/>
<dbReference type="AlphaFoldDB" id="A0A4Y2FNH7"/>
<evidence type="ECO:0000313" key="2">
    <source>
        <dbReference type="EMBL" id="GBM42733.1"/>
    </source>
</evidence>
<dbReference type="InterPro" id="IPR001584">
    <property type="entry name" value="Integrase_cat-core"/>
</dbReference>
<comment type="caution">
    <text evidence="2">The sequence shown here is derived from an EMBL/GenBank/DDBJ whole genome shotgun (WGS) entry which is preliminary data.</text>
</comment>
<dbReference type="SUPFAM" id="SSF53098">
    <property type="entry name" value="Ribonuclease H-like"/>
    <property type="match status" value="1"/>
</dbReference>
<dbReference type="PROSITE" id="PS50994">
    <property type="entry name" value="INTEGRASE"/>
    <property type="match status" value="1"/>
</dbReference>
<protein>
    <recommendedName>
        <fullName evidence="1">Integrase catalytic domain-containing protein</fullName>
    </recommendedName>
</protein>
<reference evidence="2 3" key="1">
    <citation type="journal article" date="2019" name="Sci. Rep.">
        <title>Orb-weaving spider Araneus ventricosus genome elucidates the spidroin gene catalogue.</title>
        <authorList>
            <person name="Kono N."/>
            <person name="Nakamura H."/>
            <person name="Ohtoshi R."/>
            <person name="Moran D.A.P."/>
            <person name="Shinohara A."/>
            <person name="Yoshida Y."/>
            <person name="Fujiwara M."/>
            <person name="Mori M."/>
            <person name="Tomita M."/>
            <person name="Arakawa K."/>
        </authorList>
    </citation>
    <scope>NUCLEOTIDE SEQUENCE [LARGE SCALE GENOMIC DNA]</scope>
</reference>
<dbReference type="GO" id="GO:0003676">
    <property type="term" value="F:nucleic acid binding"/>
    <property type="evidence" value="ECO:0007669"/>
    <property type="project" value="InterPro"/>
</dbReference>
<dbReference type="PANTHER" id="PTHR38681">
    <property type="entry name" value="RETROVIRUS-RELATED POL POLYPROTEIN FROM TRANSPOSON 412-LIKE PROTEIN-RELATED"/>
    <property type="match status" value="1"/>
</dbReference>
<dbReference type="EMBL" id="BGPR01001002">
    <property type="protein sequence ID" value="GBM42733.1"/>
    <property type="molecule type" value="Genomic_DNA"/>
</dbReference>